<evidence type="ECO:0000313" key="5">
    <source>
        <dbReference type="Proteomes" id="UP001168338"/>
    </source>
</evidence>
<keyword evidence="5" id="KW-1185">Reference proteome</keyword>
<dbReference type="InterPro" id="IPR001789">
    <property type="entry name" value="Sig_transdc_resp-reg_receiver"/>
</dbReference>
<accession>A0ABT8M7H8</accession>
<name>A0ABT8M7H8_9EURY</name>
<dbReference type="CDD" id="cd17534">
    <property type="entry name" value="REC_DC-like"/>
    <property type="match status" value="1"/>
</dbReference>
<dbReference type="Proteomes" id="UP001168338">
    <property type="component" value="Unassembled WGS sequence"/>
</dbReference>
<evidence type="ECO:0000259" key="3">
    <source>
        <dbReference type="PROSITE" id="PS50110"/>
    </source>
</evidence>
<dbReference type="PANTHER" id="PTHR44591">
    <property type="entry name" value="STRESS RESPONSE REGULATOR PROTEIN 1"/>
    <property type="match status" value="1"/>
</dbReference>
<reference evidence="4" key="1">
    <citation type="submission" date="2019-05" db="EMBL/GenBank/DDBJ databases">
        <title>Methanoculleus sp. FWC-SCC1, a methanogenic archaeon isolated from deep marine cold seep.</title>
        <authorList>
            <person name="Chen Y.-W."/>
            <person name="Chen S.-C."/>
            <person name="Teng N.-H."/>
            <person name="Lai M.-C."/>
        </authorList>
    </citation>
    <scope>NUCLEOTIDE SEQUENCE</scope>
    <source>
        <strain evidence="4">FWC-SCC1</strain>
    </source>
</reference>
<evidence type="ECO:0000256" key="1">
    <source>
        <dbReference type="ARBA" id="ARBA00022553"/>
    </source>
</evidence>
<dbReference type="Gene3D" id="3.40.50.2300">
    <property type="match status" value="1"/>
</dbReference>
<gene>
    <name evidence="4" type="ORF">FGU65_03100</name>
</gene>
<dbReference type="SMART" id="SM00448">
    <property type="entry name" value="REC"/>
    <property type="match status" value="1"/>
</dbReference>
<dbReference type="EMBL" id="VCYH01000002">
    <property type="protein sequence ID" value="MDN7023888.1"/>
    <property type="molecule type" value="Genomic_DNA"/>
</dbReference>
<keyword evidence="1 2" id="KW-0597">Phosphoprotein</keyword>
<dbReference type="PROSITE" id="PS50110">
    <property type="entry name" value="RESPONSE_REGULATORY"/>
    <property type="match status" value="1"/>
</dbReference>
<protein>
    <submittedName>
        <fullName evidence="4">Response regulator</fullName>
    </submittedName>
</protein>
<evidence type="ECO:0000313" key="4">
    <source>
        <dbReference type="EMBL" id="MDN7023888.1"/>
    </source>
</evidence>
<sequence length="124" mass="13403">MTGRQVAIVEDNAIIALDIGKRLEKLGHSVAGVAATAADALRIVEETEPDLVLMDIRLKGEEDGIAAAEAIRSRFNTPIIFITAHSDQSVVERAQGTNPSGYLVKPIRMEDFTTAIGDIFARKE</sequence>
<dbReference type="InterPro" id="IPR011006">
    <property type="entry name" value="CheY-like_superfamily"/>
</dbReference>
<proteinExistence type="predicted"/>
<dbReference type="PANTHER" id="PTHR44591:SF3">
    <property type="entry name" value="RESPONSE REGULATORY DOMAIN-CONTAINING PROTEIN"/>
    <property type="match status" value="1"/>
</dbReference>
<dbReference type="Pfam" id="PF00072">
    <property type="entry name" value="Response_reg"/>
    <property type="match status" value="1"/>
</dbReference>
<evidence type="ECO:0000256" key="2">
    <source>
        <dbReference type="PROSITE-ProRule" id="PRU00169"/>
    </source>
</evidence>
<dbReference type="SUPFAM" id="SSF52172">
    <property type="entry name" value="CheY-like"/>
    <property type="match status" value="1"/>
</dbReference>
<feature type="domain" description="Response regulatory" evidence="3">
    <location>
        <begin position="5"/>
        <end position="120"/>
    </location>
</feature>
<feature type="modified residue" description="4-aspartylphosphate" evidence="2">
    <location>
        <position position="55"/>
    </location>
</feature>
<dbReference type="InterPro" id="IPR050595">
    <property type="entry name" value="Bact_response_regulator"/>
</dbReference>
<organism evidence="4 5">
    <name type="scientific">Methanoculleus frigidifontis</name>
    <dbReference type="NCBI Taxonomy" id="2584085"/>
    <lineage>
        <taxon>Archaea</taxon>
        <taxon>Methanobacteriati</taxon>
        <taxon>Methanobacteriota</taxon>
        <taxon>Stenosarchaea group</taxon>
        <taxon>Methanomicrobia</taxon>
        <taxon>Methanomicrobiales</taxon>
        <taxon>Methanomicrobiaceae</taxon>
        <taxon>Methanoculleus</taxon>
    </lineage>
</organism>
<comment type="caution">
    <text evidence="4">The sequence shown here is derived from an EMBL/GenBank/DDBJ whole genome shotgun (WGS) entry which is preliminary data.</text>
</comment>
<dbReference type="RefSeq" id="WP_301662976.1">
    <property type="nucleotide sequence ID" value="NZ_VCYH01000002.1"/>
</dbReference>